<evidence type="ECO:0000256" key="1">
    <source>
        <dbReference type="ARBA" id="ARBA00008798"/>
    </source>
</evidence>
<evidence type="ECO:0000256" key="2">
    <source>
        <dbReference type="ARBA" id="ARBA00022478"/>
    </source>
</evidence>
<dbReference type="InterPro" id="IPR007046">
    <property type="entry name" value="RNA_pol_sigma_54_core-bd"/>
</dbReference>
<dbReference type="GO" id="GO:0006352">
    <property type="term" value="P:DNA-templated transcription initiation"/>
    <property type="evidence" value="ECO:0007669"/>
    <property type="project" value="InterPro"/>
</dbReference>
<evidence type="ECO:0000256" key="7">
    <source>
        <dbReference type="ARBA" id="ARBA00023125"/>
    </source>
</evidence>
<dbReference type="Proteomes" id="UP001221302">
    <property type="component" value="Unassembled WGS sequence"/>
</dbReference>
<evidence type="ECO:0000259" key="11">
    <source>
        <dbReference type="Pfam" id="PF04963"/>
    </source>
</evidence>
<dbReference type="Gene3D" id="1.10.10.60">
    <property type="entry name" value="Homeodomain-like"/>
    <property type="match status" value="1"/>
</dbReference>
<evidence type="ECO:0000256" key="3">
    <source>
        <dbReference type="ARBA" id="ARBA00022679"/>
    </source>
</evidence>
<keyword evidence="13" id="KW-1185">Reference proteome</keyword>
<feature type="region of interest" description="Disordered" evidence="9">
    <location>
        <begin position="55"/>
        <end position="77"/>
    </location>
</feature>
<keyword evidence="4" id="KW-0548">Nucleotidyltransferase</keyword>
<comment type="similarity">
    <text evidence="1">Belongs to the sigma-54 factor family.</text>
</comment>
<dbReference type="PRINTS" id="PR00045">
    <property type="entry name" value="SIGMA54FCT"/>
</dbReference>
<keyword evidence="2" id="KW-0240">DNA-directed RNA polymerase</keyword>
<dbReference type="Gene3D" id="1.10.10.1330">
    <property type="entry name" value="RNA polymerase sigma-54 factor, core-binding domain"/>
    <property type="match status" value="1"/>
</dbReference>
<dbReference type="PANTHER" id="PTHR32248">
    <property type="entry name" value="RNA POLYMERASE SIGMA-54 FACTOR"/>
    <property type="match status" value="1"/>
</dbReference>
<evidence type="ECO:0000256" key="5">
    <source>
        <dbReference type="ARBA" id="ARBA00023015"/>
    </source>
</evidence>
<dbReference type="AlphaFoldDB" id="A0AAE3NZX2"/>
<dbReference type="GO" id="GO:0016987">
    <property type="term" value="F:sigma factor activity"/>
    <property type="evidence" value="ECO:0007669"/>
    <property type="project" value="UniProtKB-KW"/>
</dbReference>
<keyword evidence="7" id="KW-0238">DNA-binding</keyword>
<dbReference type="PROSITE" id="PS50044">
    <property type="entry name" value="SIGMA54_3"/>
    <property type="match status" value="1"/>
</dbReference>
<dbReference type="EMBL" id="JARGDL010000005">
    <property type="protein sequence ID" value="MDF1611690.1"/>
    <property type="molecule type" value="Genomic_DNA"/>
</dbReference>
<proteinExistence type="inferred from homology"/>
<dbReference type="GO" id="GO:0001216">
    <property type="term" value="F:DNA-binding transcription activator activity"/>
    <property type="evidence" value="ECO:0007669"/>
    <property type="project" value="InterPro"/>
</dbReference>
<evidence type="ECO:0000259" key="10">
    <source>
        <dbReference type="Pfam" id="PF04552"/>
    </source>
</evidence>
<keyword evidence="5" id="KW-0805">Transcription regulation</keyword>
<keyword evidence="6" id="KW-0731">Sigma factor</keyword>
<evidence type="ECO:0000256" key="8">
    <source>
        <dbReference type="ARBA" id="ARBA00023163"/>
    </source>
</evidence>
<feature type="domain" description="RNA polymerase sigma factor 54 DNA-binding" evidence="10">
    <location>
        <begin position="331"/>
        <end position="488"/>
    </location>
</feature>
<evidence type="ECO:0000313" key="12">
    <source>
        <dbReference type="EMBL" id="MDF1611690.1"/>
    </source>
</evidence>
<dbReference type="Pfam" id="PF04963">
    <property type="entry name" value="Sigma54_CBD"/>
    <property type="match status" value="1"/>
</dbReference>
<dbReference type="PROSITE" id="PS00718">
    <property type="entry name" value="SIGMA54_2"/>
    <property type="match status" value="1"/>
</dbReference>
<dbReference type="GO" id="GO:0003677">
    <property type="term" value="F:DNA binding"/>
    <property type="evidence" value="ECO:0007669"/>
    <property type="project" value="UniProtKB-KW"/>
</dbReference>
<dbReference type="PANTHER" id="PTHR32248:SF4">
    <property type="entry name" value="RNA POLYMERASE SIGMA-54 FACTOR"/>
    <property type="match status" value="1"/>
</dbReference>
<dbReference type="Pfam" id="PF04552">
    <property type="entry name" value="Sigma54_DBD"/>
    <property type="match status" value="1"/>
</dbReference>
<dbReference type="NCBIfam" id="TIGR02395">
    <property type="entry name" value="rpoN_sigma"/>
    <property type="match status" value="1"/>
</dbReference>
<reference evidence="12" key="1">
    <citation type="submission" date="2023-03" db="EMBL/GenBank/DDBJ databases">
        <title>Stygiobacter electus gen. nov., sp. nov., facultatively anaerobic thermotolerant bacterium of the class Ignavibacteria from a well of Yessentuki mineral water deposit.</title>
        <authorList>
            <person name="Podosokorskaya O.A."/>
            <person name="Elcheninov A.G."/>
            <person name="Petrova N.F."/>
            <person name="Zavarzina D.G."/>
            <person name="Kublanov I.V."/>
            <person name="Merkel A.Y."/>
        </authorList>
    </citation>
    <scope>NUCLEOTIDE SEQUENCE</scope>
    <source>
        <strain evidence="12">09-Me</strain>
    </source>
</reference>
<dbReference type="GO" id="GO:0016779">
    <property type="term" value="F:nucleotidyltransferase activity"/>
    <property type="evidence" value="ECO:0007669"/>
    <property type="project" value="UniProtKB-KW"/>
</dbReference>
<evidence type="ECO:0000256" key="4">
    <source>
        <dbReference type="ARBA" id="ARBA00022695"/>
    </source>
</evidence>
<evidence type="ECO:0000313" key="13">
    <source>
        <dbReference type="Proteomes" id="UP001221302"/>
    </source>
</evidence>
<keyword evidence="8" id="KW-0804">Transcription</keyword>
<organism evidence="12 13">
    <name type="scientific">Stygiobacter electus</name>
    <dbReference type="NCBI Taxonomy" id="3032292"/>
    <lineage>
        <taxon>Bacteria</taxon>
        <taxon>Pseudomonadati</taxon>
        <taxon>Ignavibacteriota</taxon>
        <taxon>Ignavibacteria</taxon>
        <taxon>Ignavibacteriales</taxon>
        <taxon>Melioribacteraceae</taxon>
        <taxon>Stygiobacter</taxon>
    </lineage>
</organism>
<keyword evidence="3" id="KW-0808">Transferase</keyword>
<gene>
    <name evidence="12" type="primary">rpoN</name>
    <name evidence="12" type="ORF">P0M35_05985</name>
</gene>
<dbReference type="PIRSF" id="PIRSF000774">
    <property type="entry name" value="RpoN"/>
    <property type="match status" value="1"/>
</dbReference>
<evidence type="ECO:0000256" key="6">
    <source>
        <dbReference type="ARBA" id="ARBA00023082"/>
    </source>
</evidence>
<feature type="domain" description="RNA polymerase sigma factor 54 core-binding" evidence="11">
    <location>
        <begin position="113"/>
        <end position="309"/>
    </location>
</feature>
<protein>
    <submittedName>
        <fullName evidence="12">RNA polymerase factor sigma-54</fullName>
    </submittedName>
</protein>
<dbReference type="InterPro" id="IPR038709">
    <property type="entry name" value="RpoN_core-bd_sf"/>
</dbReference>
<comment type="caution">
    <text evidence="12">The sequence shown here is derived from an EMBL/GenBank/DDBJ whole genome shotgun (WGS) entry which is preliminary data.</text>
</comment>
<dbReference type="Pfam" id="PF00309">
    <property type="entry name" value="Sigma54_AID"/>
    <property type="match status" value="1"/>
</dbReference>
<name>A0AAE3NZX2_9BACT</name>
<sequence>MLSLQQKLALQQKLSPQQIQYQKLLQLNTLALEQRIKTELELNPILEETLDEEIDLEQLEENPDETNDKLDEEEENISNKEDEFDIEDFMNDEVDAEYEIERINKSQDEEFIHPIAHQRKSLRENLIDQLHMLDLSEEEIILGENIIGSLDKDGYLKTDLSKIVNELKLFENINVTIEQAEKVLAEIQKMEPVGIAARSLQECLLIQIRNSSFDPYYSYLAEKILSEHFNDFVNKRYETIQKTMNLSKETLKTTIDVIQKLNPKPGEGNIDSEEMNQITPDFIIEKVDDNYIVTLNDKSVPSVTVSKTYLEMLGANKRKRKISEREKETHKFLREKFESAKWFIASLQQRRNTLMKIMQAILEKQYEFFESGPKFLKPMIYKDIADIIGMDISTISRVVNGKYVQSPQGIHELKYFFSEGLSTDSGEEVSNKHIKELIKEICENEPKDAPYSDDKIASILQERGFHVARRTVAKYREALKIPVARLRKSL</sequence>
<dbReference type="InterPro" id="IPR000394">
    <property type="entry name" value="RNA_pol_sigma_54"/>
</dbReference>
<evidence type="ECO:0000256" key="9">
    <source>
        <dbReference type="SAM" id="MobiDB-lite"/>
    </source>
</evidence>
<dbReference type="RefSeq" id="WP_321535457.1">
    <property type="nucleotide sequence ID" value="NZ_JARGDL010000005.1"/>
</dbReference>
<accession>A0AAE3NZX2</accession>
<dbReference type="InterPro" id="IPR007634">
    <property type="entry name" value="RNA_pol_sigma_54_DNA-bd"/>
</dbReference>
<dbReference type="GO" id="GO:0000428">
    <property type="term" value="C:DNA-directed RNA polymerase complex"/>
    <property type="evidence" value="ECO:0007669"/>
    <property type="project" value="UniProtKB-KW"/>
</dbReference>